<proteinExistence type="predicted"/>
<dbReference type="RefSeq" id="WP_182503678.1">
    <property type="nucleotide sequence ID" value="NZ_JACJHX010000016.1"/>
</dbReference>
<organism evidence="1 2">
    <name type="scientific">Peribacillus huizhouensis</name>
    <dbReference type="NCBI Taxonomy" id="1501239"/>
    <lineage>
        <taxon>Bacteria</taxon>
        <taxon>Bacillati</taxon>
        <taxon>Bacillota</taxon>
        <taxon>Bacilli</taxon>
        <taxon>Bacillales</taxon>
        <taxon>Bacillaceae</taxon>
        <taxon>Peribacillus</taxon>
    </lineage>
</organism>
<evidence type="ECO:0000313" key="1">
    <source>
        <dbReference type="EMBL" id="MBA9028642.1"/>
    </source>
</evidence>
<reference evidence="1 2" key="1">
    <citation type="submission" date="2020-08" db="EMBL/GenBank/DDBJ databases">
        <title>Genomic Encyclopedia of Type Strains, Phase IV (KMG-IV): sequencing the most valuable type-strain genomes for metagenomic binning, comparative biology and taxonomic classification.</title>
        <authorList>
            <person name="Goeker M."/>
        </authorList>
    </citation>
    <scope>NUCLEOTIDE SEQUENCE [LARGE SCALE GENOMIC DNA]</scope>
    <source>
        <strain evidence="1 2">DSM 105481</strain>
    </source>
</reference>
<evidence type="ECO:0000313" key="2">
    <source>
        <dbReference type="Proteomes" id="UP000626697"/>
    </source>
</evidence>
<accession>A0ABR6CUB9</accession>
<comment type="caution">
    <text evidence="1">The sequence shown here is derived from an EMBL/GenBank/DDBJ whole genome shotgun (WGS) entry which is preliminary data.</text>
</comment>
<sequence length="59" mass="6424">MSKDALKIIVKKIRKQSEPIIATALINGATRVSNEMNYGGGQKLVGKRVICTSGFCKEQ</sequence>
<gene>
    <name evidence="1" type="ORF">HNP81_003962</name>
</gene>
<dbReference type="Proteomes" id="UP000626697">
    <property type="component" value="Unassembled WGS sequence"/>
</dbReference>
<keyword evidence="2" id="KW-1185">Reference proteome</keyword>
<name>A0ABR6CUB9_9BACI</name>
<dbReference type="EMBL" id="JACJHX010000016">
    <property type="protein sequence ID" value="MBA9028642.1"/>
    <property type="molecule type" value="Genomic_DNA"/>
</dbReference>
<protein>
    <submittedName>
        <fullName evidence="1">Uncharacterized protein</fullName>
    </submittedName>
</protein>